<accession>A0ABT4I3C3</accession>
<evidence type="ECO:0000313" key="2">
    <source>
        <dbReference type="Proteomes" id="UP001067708"/>
    </source>
</evidence>
<evidence type="ECO:0000313" key="1">
    <source>
        <dbReference type="EMBL" id="MCZ0833565.1"/>
    </source>
</evidence>
<dbReference type="SUPFAM" id="SSF56784">
    <property type="entry name" value="HAD-like"/>
    <property type="match status" value="1"/>
</dbReference>
<dbReference type="PANTHER" id="PTHR10000">
    <property type="entry name" value="PHOSPHOSERINE PHOSPHATASE"/>
    <property type="match status" value="1"/>
</dbReference>
<dbReference type="Proteomes" id="UP001067708">
    <property type="component" value="Unassembled WGS sequence"/>
</dbReference>
<dbReference type="EMBL" id="JAPTNG010000025">
    <property type="protein sequence ID" value="MCZ0833565.1"/>
    <property type="molecule type" value="Genomic_DNA"/>
</dbReference>
<dbReference type="Pfam" id="PF08282">
    <property type="entry name" value="Hydrolase_3"/>
    <property type="match status" value="1"/>
</dbReference>
<keyword evidence="1" id="KW-0378">Hydrolase</keyword>
<dbReference type="SFLD" id="SFLDS00003">
    <property type="entry name" value="Haloacid_Dehalogenase"/>
    <property type="match status" value="1"/>
</dbReference>
<protein>
    <submittedName>
        <fullName evidence="1">Cof-type HAD-IIB family hydrolase</fullName>
    </submittedName>
</protein>
<name>A0ABT4I3C3_9BACL</name>
<organism evidence="1 2">
    <name type="scientific">Brevibacillus halotolerans</name>
    <dbReference type="NCBI Taxonomy" id="1507437"/>
    <lineage>
        <taxon>Bacteria</taxon>
        <taxon>Bacillati</taxon>
        <taxon>Bacillota</taxon>
        <taxon>Bacilli</taxon>
        <taxon>Bacillales</taxon>
        <taxon>Paenibacillaceae</taxon>
        <taxon>Brevibacillus</taxon>
    </lineage>
</organism>
<dbReference type="PANTHER" id="PTHR10000:SF25">
    <property type="entry name" value="PHOSPHATASE YKRA-RELATED"/>
    <property type="match status" value="1"/>
</dbReference>
<dbReference type="SFLD" id="SFLDG01140">
    <property type="entry name" value="C2.B:_Phosphomannomutase_and_P"/>
    <property type="match status" value="1"/>
</dbReference>
<dbReference type="InterPro" id="IPR000150">
    <property type="entry name" value="Cof"/>
</dbReference>
<dbReference type="NCBIfam" id="TIGR01484">
    <property type="entry name" value="HAD-SF-IIB"/>
    <property type="match status" value="1"/>
</dbReference>
<dbReference type="Gene3D" id="3.30.1240.10">
    <property type="match status" value="1"/>
</dbReference>
<dbReference type="Gene3D" id="3.40.50.1000">
    <property type="entry name" value="HAD superfamily/HAD-like"/>
    <property type="match status" value="1"/>
</dbReference>
<sequence>MGVTTQWYPLDQLEKAEEIYVERKIVFFDVDGTLLTEDKQLLTSTRDAVRRLRENGIYAAIASGRMPKQLEDICRELDIHSYVSINGQYVVFEGEEIYRNPIAIEQLTDLTDLANKHGHVLTYVNHEMLCANHLNDPLLDVIYGELQLAKPSLDPDFYKQNPIYQSIIFCSPEFAKEYMERFPQFGFIHWHDYALDIIPLGSSKAVGIQKMLEHGHFSLEHTYAFGDGLNDLEMLETVGHGVAMGNAVLEAKQKARYVTASCNEDGIAKGLSMLGLLN</sequence>
<reference evidence="1" key="1">
    <citation type="submission" date="2022-09" db="EMBL/GenBank/DDBJ databases">
        <title>Genome analysis and characterization of larvicidal activity of Brevibacillus strains.</title>
        <authorList>
            <person name="Patrusheva E.V."/>
            <person name="Izotova A.O."/>
            <person name="Toshchakov S.V."/>
            <person name="Sineoky S.P."/>
        </authorList>
    </citation>
    <scope>NUCLEOTIDE SEQUENCE</scope>
    <source>
        <strain evidence="1">VKPM_B-13244</strain>
    </source>
</reference>
<keyword evidence="2" id="KW-1185">Reference proteome</keyword>
<dbReference type="InterPro" id="IPR023214">
    <property type="entry name" value="HAD_sf"/>
</dbReference>
<dbReference type="PROSITE" id="PS01229">
    <property type="entry name" value="COF_2"/>
    <property type="match status" value="1"/>
</dbReference>
<dbReference type="NCBIfam" id="TIGR00099">
    <property type="entry name" value="Cof-subfamily"/>
    <property type="match status" value="1"/>
</dbReference>
<dbReference type="GO" id="GO:0016787">
    <property type="term" value="F:hydrolase activity"/>
    <property type="evidence" value="ECO:0007669"/>
    <property type="project" value="UniProtKB-KW"/>
</dbReference>
<dbReference type="InterPro" id="IPR006379">
    <property type="entry name" value="HAD-SF_hydro_IIB"/>
</dbReference>
<dbReference type="CDD" id="cd07517">
    <property type="entry name" value="HAD_HPP"/>
    <property type="match status" value="1"/>
</dbReference>
<dbReference type="InterPro" id="IPR036412">
    <property type="entry name" value="HAD-like_sf"/>
</dbReference>
<dbReference type="PROSITE" id="PS01228">
    <property type="entry name" value="COF_1"/>
    <property type="match status" value="1"/>
</dbReference>
<gene>
    <name evidence="1" type="ORF">O0535_22915</name>
</gene>
<comment type="caution">
    <text evidence="1">The sequence shown here is derived from an EMBL/GenBank/DDBJ whole genome shotgun (WGS) entry which is preliminary data.</text>
</comment>
<proteinExistence type="predicted"/>